<keyword evidence="1" id="KW-0547">Nucleotide-binding</keyword>
<keyword evidence="1" id="KW-0645">Protease</keyword>
<gene>
    <name evidence="1" type="primary">clpE</name>
    <name evidence="1" type="ORF">CM83_5332</name>
</gene>
<dbReference type="AlphaFoldDB" id="A0A0A9WBQ9"/>
<evidence type="ECO:0000313" key="1">
    <source>
        <dbReference type="EMBL" id="JAG02300.1"/>
    </source>
</evidence>
<proteinExistence type="predicted"/>
<keyword evidence="1" id="KW-0067">ATP-binding</keyword>
<name>A0A0A9WBQ9_LYGHE</name>
<feature type="non-terminal residue" evidence="1">
    <location>
        <position position="130"/>
    </location>
</feature>
<reference evidence="1" key="2">
    <citation type="submission" date="2014-07" db="EMBL/GenBank/DDBJ databases">
        <authorList>
            <person name="Hull J."/>
        </authorList>
    </citation>
    <scope>NUCLEOTIDE SEQUENCE</scope>
</reference>
<dbReference type="GO" id="GO:0008233">
    <property type="term" value="F:peptidase activity"/>
    <property type="evidence" value="ECO:0007669"/>
    <property type="project" value="UniProtKB-KW"/>
</dbReference>
<dbReference type="GO" id="GO:0005524">
    <property type="term" value="F:ATP binding"/>
    <property type="evidence" value="ECO:0007669"/>
    <property type="project" value="UniProtKB-KW"/>
</dbReference>
<keyword evidence="1" id="KW-0378">Hydrolase</keyword>
<sequence length="130" mass="14674">DPGWTGNLCDEQENKRESILTITMIPAGRLSFVNGQSEHFRCEFNSSIAGRVEIREEYSYRGEDRSQGVLGEADGFPLYARRVVPKYFGEAERTVRITEHLTSVDCVVLDELDQVIGKTQAYIQVNPTSD</sequence>
<dbReference type="GO" id="GO:0006508">
    <property type="term" value="P:proteolysis"/>
    <property type="evidence" value="ECO:0007669"/>
    <property type="project" value="UniProtKB-KW"/>
</dbReference>
<dbReference type="EMBL" id="GBHO01041304">
    <property type="protein sequence ID" value="JAG02300.1"/>
    <property type="molecule type" value="Transcribed_RNA"/>
</dbReference>
<organism evidence="1">
    <name type="scientific">Lygus hesperus</name>
    <name type="common">Western plant bug</name>
    <dbReference type="NCBI Taxonomy" id="30085"/>
    <lineage>
        <taxon>Eukaryota</taxon>
        <taxon>Metazoa</taxon>
        <taxon>Ecdysozoa</taxon>
        <taxon>Arthropoda</taxon>
        <taxon>Hexapoda</taxon>
        <taxon>Insecta</taxon>
        <taxon>Pterygota</taxon>
        <taxon>Neoptera</taxon>
        <taxon>Paraneoptera</taxon>
        <taxon>Hemiptera</taxon>
        <taxon>Heteroptera</taxon>
        <taxon>Panheteroptera</taxon>
        <taxon>Cimicomorpha</taxon>
        <taxon>Miridae</taxon>
        <taxon>Mirini</taxon>
        <taxon>Lygus</taxon>
    </lineage>
</organism>
<protein>
    <submittedName>
        <fullName evidence="1">ATP-dependent Clp protease ATP-binding subunit ClpE</fullName>
    </submittedName>
</protein>
<reference evidence="1" key="1">
    <citation type="journal article" date="2014" name="PLoS ONE">
        <title>Transcriptome-Based Identification of ABC Transporters in the Western Tarnished Plant Bug Lygus hesperus.</title>
        <authorList>
            <person name="Hull J.J."/>
            <person name="Chaney K."/>
            <person name="Geib S.M."/>
            <person name="Fabrick J.A."/>
            <person name="Brent C.S."/>
            <person name="Walsh D."/>
            <person name="Lavine L.C."/>
        </authorList>
    </citation>
    <scope>NUCLEOTIDE SEQUENCE</scope>
</reference>
<feature type="non-terminal residue" evidence="1">
    <location>
        <position position="1"/>
    </location>
</feature>
<accession>A0A0A9WBQ9</accession>